<comment type="pathway">
    <text evidence="3">Purine metabolism; IMP biosynthesis via de novo pathway; IMP from 5-formamido-1-(5-phospho-D-ribosyl)imidazole-4-carboxamide: step 1/1.</text>
</comment>
<dbReference type="InterPro" id="IPR010191">
    <property type="entry name" value="IMP_cyclohydrolase"/>
</dbReference>
<dbReference type="InterPro" id="IPR036795">
    <property type="entry name" value="IMP_cyclohydrolase-like_sf"/>
</dbReference>
<evidence type="ECO:0000256" key="4">
    <source>
        <dbReference type="NCBIfam" id="TIGR01922"/>
    </source>
</evidence>
<dbReference type="OrthoDB" id="92928at2157"/>
<dbReference type="HAMAP" id="MF_00705">
    <property type="entry name" value="IMP_cyclohydrol"/>
    <property type="match status" value="1"/>
</dbReference>
<organism evidence="6 7">
    <name type="scientific">Thermococcus peptonophilus</name>
    <dbReference type="NCBI Taxonomy" id="53952"/>
    <lineage>
        <taxon>Archaea</taxon>
        <taxon>Methanobacteriati</taxon>
        <taxon>Methanobacteriota</taxon>
        <taxon>Thermococci</taxon>
        <taxon>Thermococcales</taxon>
        <taxon>Thermococcaceae</taxon>
        <taxon>Thermococcus</taxon>
    </lineage>
</organism>
<keyword evidence="7" id="KW-1185">Reference proteome</keyword>
<dbReference type="NCBIfam" id="TIGR01922">
    <property type="entry name" value="purO_arch"/>
    <property type="match status" value="1"/>
</dbReference>
<proteinExistence type="inferred from homology"/>
<protein>
    <recommendedName>
        <fullName evidence="3 4">IMP cyclohydrolase</fullName>
        <ecNumber evidence="3 4">3.5.4.10</ecNumber>
    </recommendedName>
    <alternativeName>
        <fullName evidence="3">IMP synthase</fullName>
    </alternativeName>
    <alternativeName>
        <fullName evidence="3">Inosinicase</fullName>
    </alternativeName>
</protein>
<dbReference type="GO" id="GO:0006189">
    <property type="term" value="P:'de novo' IMP biosynthetic process"/>
    <property type="evidence" value="ECO:0007669"/>
    <property type="project" value="UniProtKB-UniRule"/>
</dbReference>
<dbReference type="EC" id="3.5.4.10" evidence="3 4"/>
<dbReference type="Gene3D" id="3.60.20.20">
    <property type="entry name" value="Inosine monophosphate cyclohydrolase-like"/>
    <property type="match status" value="1"/>
</dbReference>
<comment type="similarity">
    <text evidence="3">Belongs to the archaeal IMP cyclohydrolase family.</text>
</comment>
<sequence>MRYVGRTLGIGLNSGRPFAFYLLCSRSFPNRRAVVEGNAVYILNQTETDNPYVSYPVVRLTKDYAVVTNGLHTDFIAQALDWEKPRKALVHVLDALDYERDDYNTPRIAGIIQRGERRGWLGFVGRDKLWVRELELEEGKAFLTATYSIDSFEEVEMSFSTARELAERAMRLPFENRVLAIGVVERKEEWELGTAE</sequence>
<evidence type="ECO:0000313" key="7">
    <source>
        <dbReference type="Proteomes" id="UP000073604"/>
    </source>
</evidence>
<dbReference type="AlphaFoldDB" id="A0A142CTH0"/>
<dbReference type="SUPFAM" id="SSF75569">
    <property type="entry name" value="Archaeal IMP cyclohydrolase PurO"/>
    <property type="match status" value="1"/>
</dbReference>
<keyword evidence="2 3" id="KW-0378">Hydrolase</keyword>
<dbReference type="Proteomes" id="UP000073604">
    <property type="component" value="Chromosome"/>
</dbReference>
<keyword evidence="1 3" id="KW-0658">Purine biosynthesis</keyword>
<accession>A0A142CTH0</accession>
<dbReference type="PIRSF" id="PIRSF004866">
    <property type="entry name" value="IMP_cclhdr_arch"/>
    <property type="match status" value="1"/>
</dbReference>
<comment type="catalytic activity">
    <reaction evidence="3">
        <text>IMP + H2O = 5-formamido-1-(5-phospho-D-ribosyl)imidazole-4-carboxamide</text>
        <dbReference type="Rhea" id="RHEA:18445"/>
        <dbReference type="ChEBI" id="CHEBI:15377"/>
        <dbReference type="ChEBI" id="CHEBI:58053"/>
        <dbReference type="ChEBI" id="CHEBI:58467"/>
        <dbReference type="EC" id="3.5.4.10"/>
    </reaction>
</comment>
<dbReference type="GeneID" id="27139328"/>
<dbReference type="RefSeq" id="WP_062387430.1">
    <property type="nucleotide sequence ID" value="NZ_CP014750.1"/>
</dbReference>
<dbReference type="InterPro" id="IPR020600">
    <property type="entry name" value="IMP_cyclohydrolase-like"/>
</dbReference>
<gene>
    <name evidence="3" type="primary">purO</name>
    <name evidence="6" type="ORF">A0127_02240</name>
</gene>
<evidence type="ECO:0000259" key="5">
    <source>
        <dbReference type="Pfam" id="PF07826"/>
    </source>
</evidence>
<dbReference type="EMBL" id="CP014750">
    <property type="protein sequence ID" value="AMQ18072.1"/>
    <property type="molecule type" value="Genomic_DNA"/>
</dbReference>
<dbReference type="UniPathway" id="UPA00074">
    <property type="reaction ID" value="UER00135"/>
</dbReference>
<comment type="function">
    <text evidence="3">Catalyzes the cyclization of 5-formylamidoimidazole-4-carboxamide ribonucleotide to IMP.</text>
</comment>
<dbReference type="Pfam" id="PF07826">
    <property type="entry name" value="IMP_cyclohyd"/>
    <property type="match status" value="1"/>
</dbReference>
<dbReference type="NCBIfam" id="NF003167">
    <property type="entry name" value="PRK04151.1"/>
    <property type="match status" value="1"/>
</dbReference>
<evidence type="ECO:0000313" key="6">
    <source>
        <dbReference type="EMBL" id="AMQ18072.1"/>
    </source>
</evidence>
<dbReference type="KEGG" id="tpep:A0127_02240"/>
<feature type="domain" description="Inosine monophosphate cyclohydrolase-like" evidence="5">
    <location>
        <begin position="3"/>
        <end position="188"/>
    </location>
</feature>
<dbReference type="STRING" id="53952.A0127_02240"/>
<evidence type="ECO:0000256" key="3">
    <source>
        <dbReference type="HAMAP-Rule" id="MF_00705"/>
    </source>
</evidence>
<dbReference type="GO" id="GO:0003937">
    <property type="term" value="F:IMP cyclohydrolase activity"/>
    <property type="evidence" value="ECO:0007669"/>
    <property type="project" value="UniProtKB-UniRule"/>
</dbReference>
<evidence type="ECO:0000256" key="2">
    <source>
        <dbReference type="ARBA" id="ARBA00022801"/>
    </source>
</evidence>
<evidence type="ECO:0000256" key="1">
    <source>
        <dbReference type="ARBA" id="ARBA00022755"/>
    </source>
</evidence>
<reference evidence="7" key="1">
    <citation type="submission" date="2016-03" db="EMBL/GenBank/DDBJ databases">
        <authorList>
            <person name="Oger P.M."/>
        </authorList>
    </citation>
    <scope>NUCLEOTIDE SEQUENCE [LARGE SCALE GENOMIC DNA]</scope>
    <source>
        <strain evidence="7">OG-1</strain>
    </source>
</reference>
<name>A0A142CTH0_9EURY</name>